<proteinExistence type="predicted"/>
<comment type="caution">
    <text evidence="2">The sequence shown here is derived from an EMBL/GenBank/DDBJ whole genome shotgun (WGS) entry which is preliminary data.</text>
</comment>
<protein>
    <submittedName>
        <fullName evidence="2">Uncharacterized protein</fullName>
    </submittedName>
</protein>
<feature type="region of interest" description="Disordered" evidence="1">
    <location>
        <begin position="1"/>
        <end position="24"/>
    </location>
</feature>
<sequence>ERLESSEDGADVGVIAEEDEDEAEPVVGVVEVTEDKDNELVSDQIIGNEDVDNAESLKTRMKKSESFNIFEQSRDPFEDDEFFS</sequence>
<dbReference type="Proteomes" id="UP000708208">
    <property type="component" value="Unassembled WGS sequence"/>
</dbReference>
<evidence type="ECO:0000313" key="2">
    <source>
        <dbReference type="EMBL" id="CAG7832615.1"/>
    </source>
</evidence>
<evidence type="ECO:0000256" key="1">
    <source>
        <dbReference type="SAM" id="MobiDB-lite"/>
    </source>
</evidence>
<dbReference type="AlphaFoldDB" id="A0A8J2LEJ1"/>
<name>A0A8J2LEJ1_9HEXA</name>
<reference evidence="2" key="1">
    <citation type="submission" date="2021-06" db="EMBL/GenBank/DDBJ databases">
        <authorList>
            <person name="Hodson N. C."/>
            <person name="Mongue J. A."/>
            <person name="Jaron S. K."/>
        </authorList>
    </citation>
    <scope>NUCLEOTIDE SEQUENCE</scope>
</reference>
<dbReference type="EMBL" id="CAJVCH010566049">
    <property type="protein sequence ID" value="CAG7832615.1"/>
    <property type="molecule type" value="Genomic_DNA"/>
</dbReference>
<feature type="non-terminal residue" evidence="2">
    <location>
        <position position="1"/>
    </location>
</feature>
<accession>A0A8J2LEJ1</accession>
<organism evidence="2 3">
    <name type="scientific">Allacma fusca</name>
    <dbReference type="NCBI Taxonomy" id="39272"/>
    <lineage>
        <taxon>Eukaryota</taxon>
        <taxon>Metazoa</taxon>
        <taxon>Ecdysozoa</taxon>
        <taxon>Arthropoda</taxon>
        <taxon>Hexapoda</taxon>
        <taxon>Collembola</taxon>
        <taxon>Symphypleona</taxon>
        <taxon>Sminthuridae</taxon>
        <taxon>Allacma</taxon>
    </lineage>
</organism>
<keyword evidence="3" id="KW-1185">Reference proteome</keyword>
<gene>
    <name evidence="2" type="ORF">AFUS01_LOCUS42295</name>
</gene>
<evidence type="ECO:0000313" key="3">
    <source>
        <dbReference type="Proteomes" id="UP000708208"/>
    </source>
</evidence>